<evidence type="ECO:0000313" key="10">
    <source>
        <dbReference type="Proteomes" id="UP000637632"/>
    </source>
</evidence>
<sequence>MKHAKLQFNVLALSLLTVSTAFATDGYFSHGYGIRTQATGGAGIALPQDSLAAASNPAGIAWTGNRIDGGLSWFSPSRSTDITGNGVPGVNGSYEGNDKKNFWLPELGYTRQLNQDVSIGIAAYGNGGMNTDYGKNPYAGFGSKGSAGVNLEQLFISPSLAYKVNDQHAFGAAINFAYQRFSAKGVSVFSSASIDSKNLTDNGNDSATGWGLRLGWSGQITPALTLGATWASKVKTGNFEKYRGLFAQGGGFDIPENYGIGLAYKVHPQLTLAADLQQIKYGYISSIANPLANLFAGNPLGSEKGAGFGWRDITVVKVGAVYDYSEDLTLRAGYNHGGQPVPASETFFNILAPGVVQDHLTLGATYKVANGGELSFSYTHGFKKTVNGSNSIPTSFGAGNANVSLSENIVGVAYGWKF</sequence>
<evidence type="ECO:0000256" key="4">
    <source>
        <dbReference type="ARBA" id="ARBA00022692"/>
    </source>
</evidence>
<evidence type="ECO:0000256" key="5">
    <source>
        <dbReference type="ARBA" id="ARBA00022729"/>
    </source>
</evidence>
<dbReference type="SUPFAM" id="SSF56935">
    <property type="entry name" value="Porins"/>
    <property type="match status" value="1"/>
</dbReference>
<dbReference type="Proteomes" id="UP000637632">
    <property type="component" value="Unassembled WGS sequence"/>
</dbReference>
<dbReference type="PANTHER" id="PTHR35093:SF8">
    <property type="entry name" value="OUTER MEMBRANE PROTEIN NMB0088-RELATED"/>
    <property type="match status" value="1"/>
</dbReference>
<dbReference type="Pfam" id="PF03349">
    <property type="entry name" value="Toluene_X"/>
    <property type="match status" value="1"/>
</dbReference>
<evidence type="ECO:0000256" key="7">
    <source>
        <dbReference type="ARBA" id="ARBA00023237"/>
    </source>
</evidence>
<evidence type="ECO:0000313" key="9">
    <source>
        <dbReference type="EMBL" id="MBC3812958.1"/>
    </source>
</evidence>
<evidence type="ECO:0000256" key="2">
    <source>
        <dbReference type="ARBA" id="ARBA00008163"/>
    </source>
</evidence>
<keyword evidence="10" id="KW-1185">Reference proteome</keyword>
<feature type="chain" id="PRO_5045085427" evidence="8">
    <location>
        <begin position="24"/>
        <end position="418"/>
    </location>
</feature>
<proteinExistence type="inferred from homology"/>
<dbReference type="Gene3D" id="2.40.160.60">
    <property type="entry name" value="Outer membrane protein transport protein (OMPP1/FadL/TodX)"/>
    <property type="match status" value="1"/>
</dbReference>
<evidence type="ECO:0000256" key="1">
    <source>
        <dbReference type="ARBA" id="ARBA00004571"/>
    </source>
</evidence>
<protein>
    <submittedName>
        <fullName evidence="9">Outer membrane protein transport protein</fullName>
    </submittedName>
</protein>
<evidence type="ECO:0000256" key="3">
    <source>
        <dbReference type="ARBA" id="ARBA00022452"/>
    </source>
</evidence>
<keyword evidence="6" id="KW-0472">Membrane</keyword>
<organism evidence="9 10">
    <name type="scientific">Undibacterium aquatile</name>
    <dbReference type="NCBI Taxonomy" id="1537398"/>
    <lineage>
        <taxon>Bacteria</taxon>
        <taxon>Pseudomonadati</taxon>
        <taxon>Pseudomonadota</taxon>
        <taxon>Betaproteobacteria</taxon>
        <taxon>Burkholderiales</taxon>
        <taxon>Oxalobacteraceae</taxon>
        <taxon>Undibacterium</taxon>
    </lineage>
</organism>
<dbReference type="EMBL" id="JACOFT010000006">
    <property type="protein sequence ID" value="MBC3812958.1"/>
    <property type="molecule type" value="Genomic_DNA"/>
</dbReference>
<name>A0ABR6XJ76_9BURK</name>
<comment type="caution">
    <text evidence="9">The sequence shown here is derived from an EMBL/GenBank/DDBJ whole genome shotgun (WGS) entry which is preliminary data.</text>
</comment>
<keyword evidence="3" id="KW-1134">Transmembrane beta strand</keyword>
<reference evidence="9 10" key="1">
    <citation type="submission" date="2020-08" db="EMBL/GenBank/DDBJ databases">
        <title>Novel species isolated from subtropical streams in China.</title>
        <authorList>
            <person name="Lu H."/>
        </authorList>
    </citation>
    <scope>NUCLEOTIDE SEQUENCE [LARGE SCALE GENOMIC DNA]</scope>
    <source>
        <strain evidence="9 10">CCTCC AB 2015119</strain>
    </source>
</reference>
<comment type="similarity">
    <text evidence="2">Belongs to the OmpP1/FadL family.</text>
</comment>
<gene>
    <name evidence="9" type="ORF">H8K26_16055</name>
</gene>
<keyword evidence="5 8" id="KW-0732">Signal</keyword>
<accession>A0ABR6XJ76</accession>
<keyword evidence="7" id="KW-0998">Cell outer membrane</keyword>
<dbReference type="PANTHER" id="PTHR35093">
    <property type="entry name" value="OUTER MEMBRANE PROTEIN NMB0088-RELATED"/>
    <property type="match status" value="1"/>
</dbReference>
<comment type="subcellular location">
    <subcellularLocation>
        <location evidence="1">Cell outer membrane</location>
        <topology evidence="1">Multi-pass membrane protein</topology>
    </subcellularLocation>
</comment>
<dbReference type="InterPro" id="IPR005017">
    <property type="entry name" value="OMPP1/FadL/TodX"/>
</dbReference>
<feature type="signal peptide" evidence="8">
    <location>
        <begin position="1"/>
        <end position="23"/>
    </location>
</feature>
<dbReference type="RefSeq" id="WP_190480839.1">
    <property type="nucleotide sequence ID" value="NZ_JACOFT010000006.1"/>
</dbReference>
<evidence type="ECO:0000256" key="6">
    <source>
        <dbReference type="ARBA" id="ARBA00023136"/>
    </source>
</evidence>
<keyword evidence="4" id="KW-0812">Transmembrane</keyword>
<evidence type="ECO:0000256" key="8">
    <source>
        <dbReference type="SAM" id="SignalP"/>
    </source>
</evidence>